<dbReference type="UniPathway" id="UPA00253"/>
<evidence type="ECO:0000256" key="7">
    <source>
        <dbReference type="ARBA" id="ARBA00022676"/>
    </source>
</evidence>
<evidence type="ECO:0000256" key="10">
    <source>
        <dbReference type="ARBA" id="ARBA00022840"/>
    </source>
</evidence>
<dbReference type="InterPro" id="IPR015865">
    <property type="entry name" value="Riboflavin_kinase_bac/euk"/>
</dbReference>
<dbReference type="InterPro" id="IPR036068">
    <property type="entry name" value="Nicotinate_pribotase-like_C"/>
</dbReference>
<dbReference type="STRING" id="7209.A0A1I7VH79"/>
<feature type="domain" description="Riboflavin kinase" evidence="16">
    <location>
        <begin position="28"/>
        <end position="153"/>
    </location>
</feature>
<dbReference type="InterPro" id="IPR041525">
    <property type="entry name" value="N/Namide_PRibTrfase"/>
</dbReference>
<keyword evidence="5" id="KW-0662">Pyridine nucleotide biosynthesis</keyword>
<keyword evidence="9" id="KW-0547">Nucleotide-binding</keyword>
<dbReference type="PANTHER" id="PTHR43816">
    <property type="entry name" value="NICOTINAMIDE PHOSPHORIBOSYLTRANSFERASE"/>
    <property type="match status" value="1"/>
</dbReference>
<evidence type="ECO:0000256" key="15">
    <source>
        <dbReference type="SAM" id="MobiDB-lite"/>
    </source>
</evidence>
<dbReference type="Gene3D" id="3.20.20.70">
    <property type="entry name" value="Aldolase class I"/>
    <property type="match status" value="1"/>
</dbReference>
<dbReference type="EC" id="2.7.1.26" evidence="3"/>
<protein>
    <recommendedName>
        <fullName evidence="13">Nicotinamide phosphoribosyltransferase</fullName>
        <ecNumber evidence="12">2.4.2.12</ecNumber>
        <ecNumber evidence="3">2.7.1.26</ecNumber>
    </recommendedName>
</protein>
<accession>A0A1I7VH79</accession>
<dbReference type="GO" id="GO:0008531">
    <property type="term" value="F:riboflavin kinase activity"/>
    <property type="evidence" value="ECO:0007669"/>
    <property type="project" value="UniProtKB-EC"/>
</dbReference>
<comment type="pathway">
    <text evidence="11">Cofactor biosynthesis; NAD(+) biosynthesis; nicotinamide D-ribonucleotide from 5-phospho-alpha-D-ribose 1-diphosphate and nicotinamide: step 1/1.</text>
</comment>
<dbReference type="GO" id="GO:0009231">
    <property type="term" value="P:riboflavin biosynthetic process"/>
    <property type="evidence" value="ECO:0007669"/>
    <property type="project" value="InterPro"/>
</dbReference>
<dbReference type="EC" id="2.4.2.12" evidence="12"/>
<comment type="catalytic activity">
    <reaction evidence="14">
        <text>beta-nicotinamide D-ribonucleotide + diphosphate = 5-phospho-alpha-D-ribose 1-diphosphate + nicotinamide + H(+)</text>
        <dbReference type="Rhea" id="RHEA:16149"/>
        <dbReference type="ChEBI" id="CHEBI:14649"/>
        <dbReference type="ChEBI" id="CHEBI:15378"/>
        <dbReference type="ChEBI" id="CHEBI:17154"/>
        <dbReference type="ChEBI" id="CHEBI:33019"/>
        <dbReference type="ChEBI" id="CHEBI:58017"/>
        <dbReference type="EC" id="2.4.2.12"/>
    </reaction>
    <physiologicalReaction direction="right-to-left" evidence="14">
        <dbReference type="Rhea" id="RHEA:16151"/>
    </physiologicalReaction>
</comment>
<evidence type="ECO:0000256" key="3">
    <source>
        <dbReference type="ARBA" id="ARBA00012105"/>
    </source>
</evidence>
<evidence type="ECO:0000313" key="18">
    <source>
        <dbReference type="WBParaSite" id="EN70_2527"/>
    </source>
</evidence>
<dbReference type="PANTHER" id="PTHR43816:SF1">
    <property type="entry name" value="NICOTINAMIDE PHOSPHORIBOSYLTRANSFERASE"/>
    <property type="match status" value="1"/>
</dbReference>
<evidence type="ECO:0000259" key="16">
    <source>
        <dbReference type="SMART" id="SM00904"/>
    </source>
</evidence>
<evidence type="ECO:0000256" key="14">
    <source>
        <dbReference type="ARBA" id="ARBA00047835"/>
    </source>
</evidence>
<evidence type="ECO:0000256" key="6">
    <source>
        <dbReference type="ARBA" id="ARBA00022643"/>
    </source>
</evidence>
<dbReference type="SMART" id="SM00904">
    <property type="entry name" value="Flavokinase"/>
    <property type="match status" value="1"/>
</dbReference>
<comment type="pathway">
    <text evidence="1">Cofactor biosynthesis; FMN biosynthesis; FMN from riboflavin (ATP route): step 1/1.</text>
</comment>
<sequence>MIPNQTNRHSRMIMNDPDADDGLPTDDPYPYYFHGTVVVGFGRGGRKLGCPTANLDDTAIARLPPHFPCGVFYGFANVNHGEVYGMVTSIGWNPHFKNERKTIEVHILHDFEEDFYGAEVRAVLVGFMRPMVAFNSLDELKTAINNDMSTAKGRDNNRDCIGFGICRSGRSGDCWFRGQLFDCIKMESVENVLYVADSYKVTHHNQYPEGTTHVYSYFESRGGKFSEVCFFGLQYIIKRWLVGPVVTKAMIEQAKQFYKSHFGGLDIFNEEGWNHIAEVHKGHLPLKIKAVPEGTVVPVKNVLFTVENTDPCVPWLTNWFETLLVQVWYPMTVCTNSRAQKLIIAQYLHETADSIDGIHYKLHDFGYRGASSVESASIGGAAHLVNFYGTDTIAGLQLCRKYYGAEMAGFSIPAAEHSTITTWKKSGESAAYLNMLEQFPDGSVSVVSDSYDVFHAVSNIWGDELRQYVIDRANKGCVVIRPDSGDPSQVLNLLAEKFPIVTNSKGYRLLPSYLRVMQGDGICYESIGKILDAVTRNKWSADNIVFGTGGALLQKLDRDTQKCAFKCSHVVIKGESRDVWKSPTTDAGKQSKQGRLTLERREDGSLITVEKGQGDATKDILVTVFENGRLLVDYSLEEIRDRAELDIVKEHKRNLLMVTSFPDHGCAVEDILKLVF</sequence>
<evidence type="ECO:0000256" key="1">
    <source>
        <dbReference type="ARBA" id="ARBA00005201"/>
    </source>
</evidence>
<evidence type="ECO:0000256" key="12">
    <source>
        <dbReference type="ARBA" id="ARBA00035024"/>
    </source>
</evidence>
<dbReference type="GO" id="GO:0047280">
    <property type="term" value="F:nicotinamide phosphoribosyltransferase activity"/>
    <property type="evidence" value="ECO:0007669"/>
    <property type="project" value="UniProtKB-EC"/>
</dbReference>
<dbReference type="GO" id="GO:0009398">
    <property type="term" value="P:FMN biosynthetic process"/>
    <property type="evidence" value="ECO:0007669"/>
    <property type="project" value="UniProtKB-UniPathway"/>
</dbReference>
<reference evidence="18" key="2">
    <citation type="submission" date="2016-11" db="UniProtKB">
        <authorList>
            <consortium name="WormBaseParasite"/>
        </authorList>
    </citation>
    <scope>IDENTIFICATION</scope>
</reference>
<dbReference type="AlphaFoldDB" id="A0A1I7VH79"/>
<dbReference type="SUPFAM" id="SSF51690">
    <property type="entry name" value="Nicotinate/Quinolinate PRTase C-terminal domain-like"/>
    <property type="match status" value="1"/>
</dbReference>
<dbReference type="GO" id="GO:0009435">
    <property type="term" value="P:NAD+ biosynthetic process"/>
    <property type="evidence" value="ECO:0007669"/>
    <property type="project" value="UniProtKB-UniPathway"/>
</dbReference>
<evidence type="ECO:0000313" key="17">
    <source>
        <dbReference type="Proteomes" id="UP000095285"/>
    </source>
</evidence>
<evidence type="ECO:0000256" key="2">
    <source>
        <dbReference type="ARBA" id="ARBA00010897"/>
    </source>
</evidence>
<dbReference type="Gene3D" id="2.40.30.30">
    <property type="entry name" value="Riboflavin kinase-like"/>
    <property type="match status" value="1"/>
</dbReference>
<evidence type="ECO:0000256" key="13">
    <source>
        <dbReference type="ARBA" id="ARBA00035036"/>
    </source>
</evidence>
<evidence type="ECO:0000256" key="4">
    <source>
        <dbReference type="ARBA" id="ARBA00022630"/>
    </source>
</evidence>
<keyword evidence="17" id="KW-1185">Reference proteome</keyword>
<keyword evidence="4" id="KW-0285">Flavoprotein</keyword>
<name>A0A1I7VH79_LOALO</name>
<dbReference type="GO" id="GO:0005524">
    <property type="term" value="F:ATP binding"/>
    <property type="evidence" value="ECO:0007669"/>
    <property type="project" value="UniProtKB-KW"/>
</dbReference>
<organism evidence="17 18">
    <name type="scientific">Loa loa</name>
    <name type="common">Eye worm</name>
    <name type="synonym">Filaria loa</name>
    <dbReference type="NCBI Taxonomy" id="7209"/>
    <lineage>
        <taxon>Eukaryota</taxon>
        <taxon>Metazoa</taxon>
        <taxon>Ecdysozoa</taxon>
        <taxon>Nematoda</taxon>
        <taxon>Chromadorea</taxon>
        <taxon>Rhabditida</taxon>
        <taxon>Spirurina</taxon>
        <taxon>Spiruromorpha</taxon>
        <taxon>Filarioidea</taxon>
        <taxon>Onchocercidae</taxon>
        <taxon>Loa</taxon>
    </lineage>
</organism>
<dbReference type="Pfam" id="PF18127">
    <property type="entry name" value="NAMPT_N"/>
    <property type="match status" value="1"/>
</dbReference>
<comment type="similarity">
    <text evidence="2">Belongs to the NAPRTase family.</text>
</comment>
<dbReference type="InterPro" id="IPR016471">
    <property type="entry name" value="Nicotinamide_PRibTrfase"/>
</dbReference>
<evidence type="ECO:0000256" key="5">
    <source>
        <dbReference type="ARBA" id="ARBA00022642"/>
    </source>
</evidence>
<evidence type="ECO:0000256" key="11">
    <source>
        <dbReference type="ARBA" id="ARBA00035007"/>
    </source>
</evidence>
<dbReference type="eggNOG" id="ENOG502QSGN">
    <property type="taxonomic scope" value="Eukaryota"/>
</dbReference>
<dbReference type="UniPathway" id="UPA00276">
    <property type="reaction ID" value="UER00406"/>
</dbReference>
<keyword evidence="7" id="KW-0328">Glycosyltransferase</keyword>
<dbReference type="NCBIfam" id="NF006629">
    <property type="entry name" value="PRK09198.1"/>
    <property type="match status" value="1"/>
</dbReference>
<keyword evidence="8" id="KW-0808">Transferase</keyword>
<feature type="region of interest" description="Disordered" evidence="15">
    <location>
        <begin position="1"/>
        <end position="20"/>
    </location>
</feature>
<proteinExistence type="inferred from homology"/>
<dbReference type="WBParaSite" id="EN70_2527">
    <property type="protein sequence ID" value="EN70_2527"/>
    <property type="gene ID" value="EN70_2527"/>
</dbReference>
<keyword evidence="6" id="KW-0288">FMN</keyword>
<dbReference type="CDD" id="cd01569">
    <property type="entry name" value="PBEF_like"/>
    <property type="match status" value="1"/>
</dbReference>
<dbReference type="Pfam" id="PF04095">
    <property type="entry name" value="NAPRTase"/>
    <property type="match status" value="1"/>
</dbReference>
<dbReference type="InterPro" id="IPR041529">
    <property type="entry name" value="DUF5598"/>
</dbReference>
<dbReference type="Proteomes" id="UP000095285">
    <property type="component" value="Unassembled WGS sequence"/>
</dbReference>
<dbReference type="InterPro" id="IPR013785">
    <property type="entry name" value="Aldolase_TIM"/>
</dbReference>
<keyword evidence="10" id="KW-0067">ATP-binding</keyword>
<reference evidence="17" key="1">
    <citation type="submission" date="2012-04" db="EMBL/GenBank/DDBJ databases">
        <title>The Genome Sequence of Loa loa.</title>
        <authorList>
            <consortium name="The Broad Institute Genome Sequencing Platform"/>
            <consortium name="Broad Institute Genome Sequencing Center for Infectious Disease"/>
            <person name="Nutman T.B."/>
            <person name="Fink D.L."/>
            <person name="Russ C."/>
            <person name="Young S."/>
            <person name="Zeng Q."/>
            <person name="Gargeya S."/>
            <person name="Alvarado L."/>
            <person name="Berlin A."/>
            <person name="Chapman S.B."/>
            <person name="Chen Z."/>
            <person name="Freedman E."/>
            <person name="Gellesch M."/>
            <person name="Goldberg J."/>
            <person name="Griggs A."/>
            <person name="Gujja S."/>
            <person name="Heilman E.R."/>
            <person name="Heiman D."/>
            <person name="Howarth C."/>
            <person name="Mehta T."/>
            <person name="Neiman D."/>
            <person name="Pearson M."/>
            <person name="Roberts A."/>
            <person name="Saif S."/>
            <person name="Shea T."/>
            <person name="Shenoy N."/>
            <person name="Sisk P."/>
            <person name="Stolte C."/>
            <person name="Sykes S."/>
            <person name="White J."/>
            <person name="Yandava C."/>
            <person name="Haas B."/>
            <person name="Henn M.R."/>
            <person name="Nusbaum C."/>
            <person name="Birren B."/>
        </authorList>
    </citation>
    <scope>NUCLEOTIDE SEQUENCE [LARGE SCALE GENOMIC DNA]</scope>
</reference>
<dbReference type="InterPro" id="IPR023465">
    <property type="entry name" value="Riboflavin_kinase_dom_sf"/>
</dbReference>
<dbReference type="SUPFAM" id="SSF82114">
    <property type="entry name" value="Riboflavin kinase-like"/>
    <property type="match status" value="1"/>
</dbReference>
<evidence type="ECO:0000256" key="9">
    <source>
        <dbReference type="ARBA" id="ARBA00022741"/>
    </source>
</evidence>
<dbReference type="Pfam" id="PF01687">
    <property type="entry name" value="Flavokinase"/>
    <property type="match status" value="1"/>
</dbReference>
<evidence type="ECO:0000256" key="8">
    <source>
        <dbReference type="ARBA" id="ARBA00022679"/>
    </source>
</evidence>